<evidence type="ECO:0000313" key="3">
    <source>
        <dbReference type="Proteomes" id="UP001500635"/>
    </source>
</evidence>
<feature type="transmembrane region" description="Helical" evidence="1">
    <location>
        <begin position="7"/>
        <end position="24"/>
    </location>
</feature>
<proteinExistence type="predicted"/>
<reference evidence="3" key="1">
    <citation type="journal article" date="2019" name="Int. J. Syst. Evol. Microbiol.">
        <title>The Global Catalogue of Microorganisms (GCM) 10K type strain sequencing project: providing services to taxonomists for standard genome sequencing and annotation.</title>
        <authorList>
            <consortium name="The Broad Institute Genomics Platform"/>
            <consortium name="The Broad Institute Genome Sequencing Center for Infectious Disease"/>
            <person name="Wu L."/>
            <person name="Ma J."/>
        </authorList>
    </citation>
    <scope>NUCLEOTIDE SEQUENCE [LARGE SCALE GENOMIC DNA]</scope>
    <source>
        <strain evidence="3">JCM 17688</strain>
    </source>
</reference>
<evidence type="ECO:0000256" key="1">
    <source>
        <dbReference type="SAM" id="Phobius"/>
    </source>
</evidence>
<comment type="caution">
    <text evidence="2">The sequence shown here is derived from an EMBL/GenBank/DDBJ whole genome shotgun (WGS) entry which is preliminary data.</text>
</comment>
<evidence type="ECO:0000313" key="2">
    <source>
        <dbReference type="EMBL" id="GAA4395766.1"/>
    </source>
</evidence>
<keyword evidence="1" id="KW-0812">Transmembrane</keyword>
<keyword evidence="1" id="KW-1133">Transmembrane helix</keyword>
<protein>
    <recommendedName>
        <fullName evidence="4">Universal stress protein family protein</fullName>
    </recommendedName>
</protein>
<name>A0ABP8JT46_9ACTN</name>
<accession>A0ABP8JT46</accession>
<dbReference type="RefSeq" id="WP_385920675.1">
    <property type="nucleotide sequence ID" value="NZ_BAABFR010000045.1"/>
</dbReference>
<feature type="transmembrane region" description="Helical" evidence="1">
    <location>
        <begin position="30"/>
        <end position="48"/>
    </location>
</feature>
<organism evidence="2 3">
    <name type="scientific">Tsukamurella soli</name>
    <dbReference type="NCBI Taxonomy" id="644556"/>
    <lineage>
        <taxon>Bacteria</taxon>
        <taxon>Bacillati</taxon>
        <taxon>Actinomycetota</taxon>
        <taxon>Actinomycetes</taxon>
        <taxon>Mycobacteriales</taxon>
        <taxon>Tsukamurellaceae</taxon>
        <taxon>Tsukamurella</taxon>
    </lineage>
</organism>
<sequence length="203" mass="21982">MAAEDGLNGIGAALSALAGVVFFLEKFAEGAWLLLVIIPLLIANFAWVQRYYRGVADQTGLGRIPAKPSRPDTADTVVVVPVAAVSNVARAALTRAAELGSTVIPVAVDIDSAVTHQLSLDWEEWDPGYDLTVLPSPHRQLIGPTVGYVRKLSDQGKNVTVLMVRTEPRRRIYRLMHNPRAAVFSGALKERTDATIATMVVRL</sequence>
<dbReference type="InterPro" id="IPR053153">
    <property type="entry name" value="APC_K+_Transporter"/>
</dbReference>
<dbReference type="Proteomes" id="UP001500635">
    <property type="component" value="Unassembled WGS sequence"/>
</dbReference>
<dbReference type="EMBL" id="BAABFR010000045">
    <property type="protein sequence ID" value="GAA4395766.1"/>
    <property type="molecule type" value="Genomic_DNA"/>
</dbReference>
<evidence type="ECO:0008006" key="4">
    <source>
        <dbReference type="Google" id="ProtNLM"/>
    </source>
</evidence>
<dbReference type="PANTHER" id="PTHR47704:SF1">
    <property type="entry name" value="POTASSIUM TRANSPORTER KIMA"/>
    <property type="match status" value="1"/>
</dbReference>
<keyword evidence="1" id="KW-0472">Membrane</keyword>
<gene>
    <name evidence="2" type="ORF">GCM10023147_29360</name>
</gene>
<dbReference type="PANTHER" id="PTHR47704">
    <property type="entry name" value="POTASSIUM TRANSPORTER KIMA"/>
    <property type="match status" value="1"/>
</dbReference>
<keyword evidence="3" id="KW-1185">Reference proteome</keyword>